<protein>
    <submittedName>
        <fullName evidence="2">Uncharacterized protein</fullName>
    </submittedName>
</protein>
<keyword evidence="3" id="KW-1185">Reference proteome</keyword>
<gene>
    <name evidence="2" type="ORF">AWC01_00850</name>
</gene>
<sequence>MDVACLVALGVCGFVADATIGCQGQLSQIGEQREYFTHGHFALRRKLAGSNHRDLPSAAASLERHTDPQWMSGKRVVGRDGGQIDTRTSGSGSECVEDFDTGQQR</sequence>
<evidence type="ECO:0000313" key="2">
    <source>
        <dbReference type="EMBL" id="ORV35225.1"/>
    </source>
</evidence>
<dbReference type="AlphaFoldDB" id="A0A1X1SWE9"/>
<evidence type="ECO:0000256" key="1">
    <source>
        <dbReference type="SAM" id="MobiDB-lite"/>
    </source>
</evidence>
<proteinExistence type="predicted"/>
<dbReference type="Proteomes" id="UP000193564">
    <property type="component" value="Unassembled WGS sequence"/>
</dbReference>
<organism evidence="2 3">
    <name type="scientific">Mycolicibacterium doricum</name>
    <dbReference type="NCBI Taxonomy" id="126673"/>
    <lineage>
        <taxon>Bacteria</taxon>
        <taxon>Bacillati</taxon>
        <taxon>Actinomycetota</taxon>
        <taxon>Actinomycetes</taxon>
        <taxon>Mycobacteriales</taxon>
        <taxon>Mycobacteriaceae</taxon>
        <taxon>Mycolicibacterium</taxon>
    </lineage>
</organism>
<comment type="caution">
    <text evidence="2">The sequence shown here is derived from an EMBL/GenBank/DDBJ whole genome shotgun (WGS) entry which is preliminary data.</text>
</comment>
<feature type="compositionally biased region" description="Acidic residues" evidence="1">
    <location>
        <begin position="95"/>
        <end position="105"/>
    </location>
</feature>
<name>A0A1X1SWE9_9MYCO</name>
<dbReference type="EMBL" id="LQOS01000074">
    <property type="protein sequence ID" value="ORV35225.1"/>
    <property type="molecule type" value="Genomic_DNA"/>
</dbReference>
<feature type="region of interest" description="Disordered" evidence="1">
    <location>
        <begin position="54"/>
        <end position="105"/>
    </location>
</feature>
<accession>A0A1X1SWE9</accession>
<evidence type="ECO:0000313" key="3">
    <source>
        <dbReference type="Proteomes" id="UP000193564"/>
    </source>
</evidence>
<reference evidence="2 3" key="1">
    <citation type="submission" date="2016-01" db="EMBL/GenBank/DDBJ databases">
        <title>The new phylogeny of the genus Mycobacterium.</title>
        <authorList>
            <person name="Tarcisio F."/>
            <person name="Conor M."/>
            <person name="Antonella G."/>
            <person name="Elisabetta G."/>
            <person name="Giulia F.S."/>
            <person name="Sara T."/>
            <person name="Anna F."/>
            <person name="Clotilde B."/>
            <person name="Roberto B."/>
            <person name="Veronica D.S."/>
            <person name="Fabio R."/>
            <person name="Monica P."/>
            <person name="Olivier J."/>
            <person name="Enrico T."/>
            <person name="Nicola S."/>
        </authorList>
    </citation>
    <scope>NUCLEOTIDE SEQUENCE [LARGE SCALE GENOMIC DNA]</scope>
    <source>
        <strain evidence="2 3">DSM 44339</strain>
    </source>
</reference>